<sequence length="371" mass="40730">MQQPLIDYLYSVALQGRESVVVDTSNDTILPVGGLHINATDAFSLYRHPNTSYLRNLIHRSWTTLPRPPLGLDSLDIPILLLSAPGYSASPRTFDRLGSTDKVYCTLWKLMGRTAWLDIHSSFIEPYIRNRSPDAYMSHQLSSRSRFHYCPSLRDHVPRLYNRLSAIHNSGANLQTHLQRPFESLSSSSPAVSSPGPEAKDSVPQPGSTKLVSTVMDVELSNILGHSNEAATPGKAKYKDSDADVHPSLSGAGIDISVTKAIRELDAKIAVQNAKIDSFTSMMQDLTMTVHSIFQAVSNPDEYKTLTMEEFTARQESERGMRQQRTSVQVSDRQPVTSSPVTSVPITSAVTPSTVDLPPSTVLALNALAKV</sequence>
<dbReference type="EMBL" id="KZ994855">
    <property type="protein sequence ID" value="RKO91901.1"/>
    <property type="molecule type" value="Genomic_DNA"/>
</dbReference>
<reference evidence="3" key="1">
    <citation type="journal article" date="2018" name="Nat. Microbiol.">
        <title>Leveraging single-cell genomics to expand the fungal tree of life.</title>
        <authorList>
            <person name="Ahrendt S.R."/>
            <person name="Quandt C.A."/>
            <person name="Ciobanu D."/>
            <person name="Clum A."/>
            <person name="Salamov A."/>
            <person name="Andreopoulos B."/>
            <person name="Cheng J.F."/>
            <person name="Woyke T."/>
            <person name="Pelin A."/>
            <person name="Henrissat B."/>
            <person name="Reynolds N.K."/>
            <person name="Benny G.L."/>
            <person name="Smith M.E."/>
            <person name="James T.Y."/>
            <person name="Grigoriev I.V."/>
        </authorList>
    </citation>
    <scope>NUCLEOTIDE SEQUENCE [LARGE SCALE GENOMIC DNA]</scope>
</reference>
<protein>
    <submittedName>
        <fullName evidence="2">Uncharacterized protein</fullName>
    </submittedName>
</protein>
<proteinExistence type="predicted"/>
<feature type="region of interest" description="Disordered" evidence="1">
    <location>
        <begin position="314"/>
        <end position="351"/>
    </location>
</feature>
<evidence type="ECO:0000313" key="3">
    <source>
        <dbReference type="Proteomes" id="UP000269721"/>
    </source>
</evidence>
<feature type="region of interest" description="Disordered" evidence="1">
    <location>
        <begin position="183"/>
        <end position="209"/>
    </location>
</feature>
<keyword evidence="3" id="KW-1185">Reference proteome</keyword>
<organism evidence="2 3">
    <name type="scientific">Blyttiomyces helicus</name>
    <dbReference type="NCBI Taxonomy" id="388810"/>
    <lineage>
        <taxon>Eukaryota</taxon>
        <taxon>Fungi</taxon>
        <taxon>Fungi incertae sedis</taxon>
        <taxon>Chytridiomycota</taxon>
        <taxon>Chytridiomycota incertae sedis</taxon>
        <taxon>Chytridiomycetes</taxon>
        <taxon>Chytridiomycetes incertae sedis</taxon>
        <taxon>Blyttiomyces</taxon>
    </lineage>
</organism>
<gene>
    <name evidence="2" type="ORF">BDK51DRAFT_52513</name>
</gene>
<feature type="compositionally biased region" description="Low complexity" evidence="1">
    <location>
        <begin position="335"/>
        <end position="351"/>
    </location>
</feature>
<name>A0A4P9WGG0_9FUNG</name>
<dbReference type="AlphaFoldDB" id="A0A4P9WGG0"/>
<dbReference type="Proteomes" id="UP000269721">
    <property type="component" value="Unassembled WGS sequence"/>
</dbReference>
<evidence type="ECO:0000256" key="1">
    <source>
        <dbReference type="SAM" id="MobiDB-lite"/>
    </source>
</evidence>
<evidence type="ECO:0000313" key="2">
    <source>
        <dbReference type="EMBL" id="RKO91901.1"/>
    </source>
</evidence>
<accession>A0A4P9WGG0</accession>
<feature type="compositionally biased region" description="Low complexity" evidence="1">
    <location>
        <begin position="183"/>
        <end position="197"/>
    </location>
</feature>
<feature type="compositionally biased region" description="Polar residues" evidence="1">
    <location>
        <begin position="323"/>
        <end position="334"/>
    </location>
</feature>